<gene>
    <name evidence="1" type="ORF">llap_10672</name>
</gene>
<name>A0A2I0TZ14_LIMLA</name>
<sequence length="221" mass="25203">MYSELTYFDVISYALPLILKPLSDDVHNSPVMPHVYGSKMFPLDGRPVKENKRTFNEKRSSNSIYGYEKALLLMEDFNHPDICWEGHTARHVLSTTYLLCIDDNFLTQVVKEPTRRGVLLDVVLANEEGLMEDVKVGGSLGCSDHEKIEFRIMGSMRKTPSRIATLDFRRADFDLFKKLLGEFPWVRDLEGVVVTEDAEKLLNAFFASVFTDQASPQESQT</sequence>
<keyword evidence="2" id="KW-1185">Reference proteome</keyword>
<accession>A0A2I0TZ14</accession>
<protein>
    <submittedName>
        <fullName evidence="1">Glycerol kinase</fullName>
    </submittedName>
</protein>
<dbReference type="PANTHER" id="PTHR33395">
    <property type="entry name" value="TRANSCRIPTASE, PUTATIVE-RELATED-RELATED"/>
    <property type="match status" value="1"/>
</dbReference>
<dbReference type="GO" id="GO:0007508">
    <property type="term" value="P:larval heart development"/>
    <property type="evidence" value="ECO:0007669"/>
    <property type="project" value="TreeGrafter"/>
</dbReference>
<dbReference type="Proteomes" id="UP000233556">
    <property type="component" value="Unassembled WGS sequence"/>
</dbReference>
<reference evidence="2" key="1">
    <citation type="submission" date="2017-11" db="EMBL/GenBank/DDBJ databases">
        <authorList>
            <person name="Lima N.C."/>
            <person name="Parody-Merino A.M."/>
            <person name="Battley P.F."/>
            <person name="Fidler A.E."/>
            <person name="Prosdocimi F."/>
        </authorList>
    </citation>
    <scope>NUCLEOTIDE SEQUENCE [LARGE SCALE GENOMIC DNA]</scope>
</reference>
<dbReference type="GO" id="GO:0031012">
    <property type="term" value="C:extracellular matrix"/>
    <property type="evidence" value="ECO:0007669"/>
    <property type="project" value="TreeGrafter"/>
</dbReference>
<proteinExistence type="predicted"/>
<keyword evidence="1" id="KW-0418">Kinase</keyword>
<dbReference type="EMBL" id="KZ506594">
    <property type="protein sequence ID" value="PKU39022.1"/>
    <property type="molecule type" value="Genomic_DNA"/>
</dbReference>
<reference evidence="2" key="2">
    <citation type="submission" date="2017-12" db="EMBL/GenBank/DDBJ databases">
        <title>Genome sequence of the Bar-tailed Godwit (Limosa lapponica baueri).</title>
        <authorList>
            <person name="Lima N.C.B."/>
            <person name="Parody-Merino A.M."/>
            <person name="Battley P.F."/>
            <person name="Fidler A.E."/>
            <person name="Prosdocimi F."/>
        </authorList>
    </citation>
    <scope>NUCLEOTIDE SEQUENCE [LARGE SCALE GENOMIC DNA]</scope>
</reference>
<evidence type="ECO:0000313" key="2">
    <source>
        <dbReference type="Proteomes" id="UP000233556"/>
    </source>
</evidence>
<dbReference type="OrthoDB" id="6152807at2759"/>
<evidence type="ECO:0000313" key="1">
    <source>
        <dbReference type="EMBL" id="PKU39022.1"/>
    </source>
</evidence>
<dbReference type="GO" id="GO:0016301">
    <property type="term" value="F:kinase activity"/>
    <property type="evidence" value="ECO:0007669"/>
    <property type="project" value="UniProtKB-KW"/>
</dbReference>
<dbReference type="AlphaFoldDB" id="A0A2I0TZ14"/>
<dbReference type="GO" id="GO:0061343">
    <property type="term" value="P:cell adhesion involved in heart morphogenesis"/>
    <property type="evidence" value="ECO:0007669"/>
    <property type="project" value="TreeGrafter"/>
</dbReference>
<keyword evidence="1" id="KW-0808">Transferase</keyword>
<organism evidence="1 2">
    <name type="scientific">Limosa lapponica baueri</name>
    <dbReference type="NCBI Taxonomy" id="1758121"/>
    <lineage>
        <taxon>Eukaryota</taxon>
        <taxon>Metazoa</taxon>
        <taxon>Chordata</taxon>
        <taxon>Craniata</taxon>
        <taxon>Vertebrata</taxon>
        <taxon>Euteleostomi</taxon>
        <taxon>Archelosauria</taxon>
        <taxon>Archosauria</taxon>
        <taxon>Dinosauria</taxon>
        <taxon>Saurischia</taxon>
        <taxon>Theropoda</taxon>
        <taxon>Coelurosauria</taxon>
        <taxon>Aves</taxon>
        <taxon>Neognathae</taxon>
        <taxon>Neoaves</taxon>
        <taxon>Charadriiformes</taxon>
        <taxon>Scolopacidae</taxon>
        <taxon>Limosa</taxon>
    </lineage>
</organism>
<dbReference type="PANTHER" id="PTHR33395:SF22">
    <property type="entry name" value="REVERSE TRANSCRIPTASE DOMAIN-CONTAINING PROTEIN"/>
    <property type="match status" value="1"/>
</dbReference>